<evidence type="ECO:0000313" key="9">
    <source>
        <dbReference type="Proteomes" id="UP001158067"/>
    </source>
</evidence>
<evidence type="ECO:0000256" key="1">
    <source>
        <dbReference type="ARBA" id="ARBA00004141"/>
    </source>
</evidence>
<dbReference type="EMBL" id="FXUG01000009">
    <property type="protein sequence ID" value="SMP65347.1"/>
    <property type="molecule type" value="Genomic_DNA"/>
</dbReference>
<dbReference type="Pfam" id="PF01957">
    <property type="entry name" value="NfeD"/>
    <property type="match status" value="1"/>
</dbReference>
<feature type="region of interest" description="Disordered" evidence="5">
    <location>
        <begin position="169"/>
        <end position="213"/>
    </location>
</feature>
<evidence type="ECO:0000313" key="8">
    <source>
        <dbReference type="EMBL" id="SMP65347.1"/>
    </source>
</evidence>
<comment type="subcellular location">
    <subcellularLocation>
        <location evidence="1">Membrane</location>
        <topology evidence="1">Multi-pass membrane protein</topology>
    </subcellularLocation>
</comment>
<evidence type="ECO:0000256" key="2">
    <source>
        <dbReference type="ARBA" id="ARBA00022692"/>
    </source>
</evidence>
<feature type="transmembrane region" description="Helical" evidence="6">
    <location>
        <begin position="53"/>
        <end position="74"/>
    </location>
</feature>
<feature type="transmembrane region" description="Helical" evidence="6">
    <location>
        <begin position="6"/>
        <end position="23"/>
    </location>
</feature>
<dbReference type="PANTHER" id="PTHR33507:SF4">
    <property type="entry name" value="NODULATION COMPETITIVENESS PROTEIN NFED"/>
    <property type="match status" value="1"/>
</dbReference>
<feature type="transmembrane region" description="Helical" evidence="6">
    <location>
        <begin position="28"/>
        <end position="47"/>
    </location>
</feature>
<dbReference type="InterPro" id="IPR012340">
    <property type="entry name" value="NA-bd_OB-fold"/>
</dbReference>
<feature type="compositionally biased region" description="Polar residues" evidence="5">
    <location>
        <begin position="173"/>
        <end position="184"/>
    </location>
</feature>
<gene>
    <name evidence="8" type="ORF">SAMN06265222_10931</name>
</gene>
<organism evidence="8 9">
    <name type="scientific">Neorhodopirellula lusitana</name>
    <dbReference type="NCBI Taxonomy" id="445327"/>
    <lineage>
        <taxon>Bacteria</taxon>
        <taxon>Pseudomonadati</taxon>
        <taxon>Planctomycetota</taxon>
        <taxon>Planctomycetia</taxon>
        <taxon>Pirellulales</taxon>
        <taxon>Pirellulaceae</taxon>
        <taxon>Neorhodopirellula</taxon>
    </lineage>
</organism>
<dbReference type="RefSeq" id="WP_283433622.1">
    <property type="nucleotide sequence ID" value="NZ_FXUG01000009.1"/>
</dbReference>
<evidence type="ECO:0000256" key="5">
    <source>
        <dbReference type="SAM" id="MobiDB-lite"/>
    </source>
</evidence>
<dbReference type="Gene3D" id="2.40.50.140">
    <property type="entry name" value="Nucleic acid-binding proteins"/>
    <property type="match status" value="1"/>
</dbReference>
<dbReference type="InterPro" id="IPR052165">
    <property type="entry name" value="Membrane_assoc_protease"/>
</dbReference>
<evidence type="ECO:0000256" key="6">
    <source>
        <dbReference type="SAM" id="Phobius"/>
    </source>
</evidence>
<protein>
    <submittedName>
        <fullName evidence="8">NfeD-like C-terminal, partner-binding</fullName>
    </submittedName>
</protein>
<sequence length="213" mass="22527">MPDYYAVALLIVFYALVVAELFIPSGGLLGAIAVIVAITSVIIGFTVSVTFGVTLFLVYLLTTPILFVVALYVWPKTRLGRSMLNRDALETDTTGPPPTTLDGVPLEQLVGQLGQATSSLLPSGQVKVDGHKTTAVSTGLPIESGQWVKVVRLYGGKIQVREATPEEVEVATNAATPGNQATVDSDSESPKVAPDSSRPISTTLDDIDLEELT</sequence>
<keyword evidence="3 6" id="KW-1133">Transmembrane helix</keyword>
<dbReference type="SUPFAM" id="SSF141322">
    <property type="entry name" value="NfeD domain-like"/>
    <property type="match status" value="1"/>
</dbReference>
<comment type="caution">
    <text evidence="8">The sequence shown here is derived from an EMBL/GenBank/DDBJ whole genome shotgun (WGS) entry which is preliminary data.</text>
</comment>
<evidence type="ECO:0000256" key="3">
    <source>
        <dbReference type="ARBA" id="ARBA00022989"/>
    </source>
</evidence>
<accession>A0ABY1QAQ1</accession>
<evidence type="ECO:0000256" key="4">
    <source>
        <dbReference type="ARBA" id="ARBA00023136"/>
    </source>
</evidence>
<evidence type="ECO:0000259" key="7">
    <source>
        <dbReference type="Pfam" id="PF01957"/>
    </source>
</evidence>
<keyword evidence="9" id="KW-1185">Reference proteome</keyword>
<feature type="domain" description="NfeD-like C-terminal" evidence="7">
    <location>
        <begin position="107"/>
        <end position="161"/>
    </location>
</feature>
<name>A0ABY1QAQ1_9BACT</name>
<reference evidence="8 9" key="1">
    <citation type="submission" date="2017-05" db="EMBL/GenBank/DDBJ databases">
        <authorList>
            <person name="Varghese N."/>
            <person name="Submissions S."/>
        </authorList>
    </citation>
    <scope>NUCLEOTIDE SEQUENCE [LARGE SCALE GENOMIC DNA]</scope>
    <source>
        <strain evidence="8 9">DSM 25457</strain>
    </source>
</reference>
<dbReference type="PANTHER" id="PTHR33507">
    <property type="entry name" value="INNER MEMBRANE PROTEIN YBBJ"/>
    <property type="match status" value="1"/>
</dbReference>
<dbReference type="InterPro" id="IPR002810">
    <property type="entry name" value="NfeD-like_C"/>
</dbReference>
<dbReference type="Proteomes" id="UP001158067">
    <property type="component" value="Unassembled WGS sequence"/>
</dbReference>
<keyword evidence="4 6" id="KW-0472">Membrane</keyword>
<proteinExistence type="predicted"/>
<keyword evidence="2 6" id="KW-0812">Transmembrane</keyword>